<organism evidence="3 4">
    <name type="scientific">Fibrella forsythiae</name>
    <dbReference type="NCBI Taxonomy" id="2817061"/>
    <lineage>
        <taxon>Bacteria</taxon>
        <taxon>Pseudomonadati</taxon>
        <taxon>Bacteroidota</taxon>
        <taxon>Cytophagia</taxon>
        <taxon>Cytophagales</taxon>
        <taxon>Spirosomataceae</taxon>
        <taxon>Fibrella</taxon>
    </lineage>
</organism>
<dbReference type="PROSITE" id="PS50943">
    <property type="entry name" value="HTH_CROC1"/>
    <property type="match status" value="1"/>
</dbReference>
<dbReference type="PANTHER" id="PTHR46558">
    <property type="entry name" value="TRACRIPTIONAL REGULATORY PROTEIN-RELATED-RELATED"/>
    <property type="match status" value="1"/>
</dbReference>
<protein>
    <submittedName>
        <fullName evidence="3">Helix-turn-helix transcriptional regulator</fullName>
    </submittedName>
</protein>
<dbReference type="PANTHER" id="PTHR46558:SF11">
    <property type="entry name" value="HTH-TYPE TRANSCRIPTIONAL REGULATOR XRE"/>
    <property type="match status" value="1"/>
</dbReference>
<evidence type="ECO:0000256" key="1">
    <source>
        <dbReference type="ARBA" id="ARBA00023125"/>
    </source>
</evidence>
<name>A0ABS3JB88_9BACT</name>
<evidence type="ECO:0000259" key="2">
    <source>
        <dbReference type="PROSITE" id="PS50943"/>
    </source>
</evidence>
<dbReference type="EMBL" id="JAFMYW010000001">
    <property type="protein sequence ID" value="MBO0947254.1"/>
    <property type="molecule type" value="Genomic_DNA"/>
</dbReference>
<dbReference type="Proteomes" id="UP000664628">
    <property type="component" value="Unassembled WGS sequence"/>
</dbReference>
<keyword evidence="1" id="KW-0238">DNA-binding</keyword>
<comment type="caution">
    <text evidence="3">The sequence shown here is derived from an EMBL/GenBank/DDBJ whole genome shotgun (WGS) entry which is preliminary data.</text>
</comment>
<proteinExistence type="predicted"/>
<evidence type="ECO:0000313" key="3">
    <source>
        <dbReference type="EMBL" id="MBO0947254.1"/>
    </source>
</evidence>
<keyword evidence="4" id="KW-1185">Reference proteome</keyword>
<evidence type="ECO:0000313" key="4">
    <source>
        <dbReference type="Proteomes" id="UP000664628"/>
    </source>
</evidence>
<dbReference type="RefSeq" id="WP_207327171.1">
    <property type="nucleotide sequence ID" value="NZ_JAFMYW010000001.1"/>
</dbReference>
<accession>A0ABS3JB88</accession>
<dbReference type="InterPro" id="IPR001387">
    <property type="entry name" value="Cro/C1-type_HTH"/>
</dbReference>
<feature type="domain" description="HTH cro/C1-type" evidence="2">
    <location>
        <begin position="13"/>
        <end position="68"/>
    </location>
</feature>
<dbReference type="SUPFAM" id="SSF47413">
    <property type="entry name" value="lambda repressor-like DNA-binding domains"/>
    <property type="match status" value="1"/>
</dbReference>
<dbReference type="InterPro" id="IPR010982">
    <property type="entry name" value="Lambda_DNA-bd_dom_sf"/>
</dbReference>
<reference evidence="3 4" key="1">
    <citation type="submission" date="2021-03" db="EMBL/GenBank/DDBJ databases">
        <title>Fibrella sp. HMF5405 genome sequencing and assembly.</title>
        <authorList>
            <person name="Kang H."/>
            <person name="Kim H."/>
            <person name="Bae S."/>
            <person name="Joh K."/>
        </authorList>
    </citation>
    <scope>NUCLEOTIDE SEQUENCE [LARGE SCALE GENOMIC DNA]</scope>
    <source>
        <strain evidence="3 4">HMF5405</strain>
    </source>
</reference>
<dbReference type="SMART" id="SM00530">
    <property type="entry name" value="HTH_XRE"/>
    <property type="match status" value="1"/>
</dbReference>
<dbReference type="CDD" id="cd00093">
    <property type="entry name" value="HTH_XRE"/>
    <property type="match status" value="1"/>
</dbReference>
<gene>
    <name evidence="3" type="ORF">J2I46_01585</name>
</gene>
<dbReference type="Pfam" id="PF01381">
    <property type="entry name" value="HTH_3"/>
    <property type="match status" value="1"/>
</dbReference>
<dbReference type="Gene3D" id="1.10.260.40">
    <property type="entry name" value="lambda repressor-like DNA-binding domains"/>
    <property type="match status" value="1"/>
</dbReference>
<sequence length="69" mass="7665">MIENEDYPIGNIVKRVREEKGLTQAELADLVGTSRAVIGNLESDRYSPTIKTINKVAKAMGLSLRITFE</sequence>